<feature type="region of interest" description="Disordered" evidence="1">
    <location>
        <begin position="1"/>
        <end position="22"/>
    </location>
</feature>
<name>A0ABR1CGV1_NECAM</name>
<keyword evidence="3" id="KW-1185">Reference proteome</keyword>
<dbReference type="Proteomes" id="UP001303046">
    <property type="component" value="Unassembled WGS sequence"/>
</dbReference>
<proteinExistence type="predicted"/>
<feature type="region of interest" description="Disordered" evidence="1">
    <location>
        <begin position="51"/>
        <end position="153"/>
    </location>
</feature>
<feature type="compositionally biased region" description="Low complexity" evidence="1">
    <location>
        <begin position="75"/>
        <end position="92"/>
    </location>
</feature>
<evidence type="ECO:0000256" key="1">
    <source>
        <dbReference type="SAM" id="MobiDB-lite"/>
    </source>
</evidence>
<feature type="compositionally biased region" description="Polar residues" evidence="1">
    <location>
        <begin position="115"/>
        <end position="133"/>
    </location>
</feature>
<feature type="compositionally biased region" description="Polar residues" evidence="1">
    <location>
        <begin position="56"/>
        <end position="67"/>
    </location>
</feature>
<accession>A0ABR1CGV1</accession>
<comment type="caution">
    <text evidence="2">The sequence shown here is derived from an EMBL/GenBank/DDBJ whole genome shotgun (WGS) entry which is preliminary data.</text>
</comment>
<gene>
    <name evidence="2" type="primary">Necator_chrII.g7820</name>
    <name evidence="2" type="ORF">RB195_020026</name>
</gene>
<sequence length="193" mass="21477">MKKASASLKRRDGQQLYEPWMDYKEDTRVSTLEGTPPAPAGTAQTRYRFNNEYAESVSTPSVASISTKRAPPLIRTPSRTPSSRKSTPKPTSAEQMLKARLASADRPPSKPKPSSADQSTSKQPPSRGQSVPRTRSIARTPPPPYTTKADYSNDQKLIGKIEFEFKAFYTWTTNGTEDDLTTKHIETLLFPNL</sequence>
<reference evidence="2 3" key="1">
    <citation type="submission" date="2023-08" db="EMBL/GenBank/DDBJ databases">
        <title>A Necator americanus chromosomal reference genome.</title>
        <authorList>
            <person name="Ilik V."/>
            <person name="Petrzelkova K.J."/>
            <person name="Pardy F."/>
            <person name="Fuh T."/>
            <person name="Niatou-Singa F.S."/>
            <person name="Gouil Q."/>
            <person name="Baker L."/>
            <person name="Ritchie M.E."/>
            <person name="Jex A.R."/>
            <person name="Gazzola D."/>
            <person name="Li H."/>
            <person name="Toshio Fujiwara R."/>
            <person name="Zhan B."/>
            <person name="Aroian R.V."/>
            <person name="Pafco B."/>
            <person name="Schwarz E.M."/>
        </authorList>
    </citation>
    <scope>NUCLEOTIDE SEQUENCE [LARGE SCALE GENOMIC DNA]</scope>
    <source>
        <strain evidence="2 3">Aroian</strain>
        <tissue evidence="2">Whole animal</tissue>
    </source>
</reference>
<dbReference type="EMBL" id="JAVFWL010000002">
    <property type="protein sequence ID" value="KAK6737664.1"/>
    <property type="molecule type" value="Genomic_DNA"/>
</dbReference>
<protein>
    <submittedName>
        <fullName evidence="2">Uncharacterized protein</fullName>
    </submittedName>
</protein>
<evidence type="ECO:0000313" key="3">
    <source>
        <dbReference type="Proteomes" id="UP001303046"/>
    </source>
</evidence>
<evidence type="ECO:0000313" key="2">
    <source>
        <dbReference type="EMBL" id="KAK6737664.1"/>
    </source>
</evidence>
<organism evidence="2 3">
    <name type="scientific">Necator americanus</name>
    <name type="common">Human hookworm</name>
    <dbReference type="NCBI Taxonomy" id="51031"/>
    <lineage>
        <taxon>Eukaryota</taxon>
        <taxon>Metazoa</taxon>
        <taxon>Ecdysozoa</taxon>
        <taxon>Nematoda</taxon>
        <taxon>Chromadorea</taxon>
        <taxon>Rhabditida</taxon>
        <taxon>Rhabditina</taxon>
        <taxon>Rhabditomorpha</taxon>
        <taxon>Strongyloidea</taxon>
        <taxon>Ancylostomatidae</taxon>
        <taxon>Bunostominae</taxon>
        <taxon>Necator</taxon>
    </lineage>
</organism>